<name>A0AAV2L2H5_KNICA</name>
<proteinExistence type="predicted"/>
<feature type="region of interest" description="Disordered" evidence="2">
    <location>
        <begin position="145"/>
        <end position="176"/>
    </location>
</feature>
<organism evidence="3 4">
    <name type="scientific">Knipowitschia caucasica</name>
    <name type="common">Caucasian dwarf goby</name>
    <name type="synonym">Pomatoschistus caucasicus</name>
    <dbReference type="NCBI Taxonomy" id="637954"/>
    <lineage>
        <taxon>Eukaryota</taxon>
        <taxon>Metazoa</taxon>
        <taxon>Chordata</taxon>
        <taxon>Craniata</taxon>
        <taxon>Vertebrata</taxon>
        <taxon>Euteleostomi</taxon>
        <taxon>Actinopterygii</taxon>
        <taxon>Neopterygii</taxon>
        <taxon>Teleostei</taxon>
        <taxon>Neoteleostei</taxon>
        <taxon>Acanthomorphata</taxon>
        <taxon>Gobiaria</taxon>
        <taxon>Gobiiformes</taxon>
        <taxon>Gobioidei</taxon>
        <taxon>Gobiidae</taxon>
        <taxon>Gobiinae</taxon>
        <taxon>Knipowitschia</taxon>
    </lineage>
</organism>
<keyword evidence="1" id="KW-0175">Coiled coil</keyword>
<feature type="coiled-coil region" evidence="1">
    <location>
        <begin position="80"/>
        <end position="111"/>
    </location>
</feature>
<evidence type="ECO:0000313" key="3">
    <source>
        <dbReference type="EMBL" id="CAL1596069.1"/>
    </source>
</evidence>
<accession>A0AAV2L2H5</accession>
<dbReference type="AlphaFoldDB" id="A0AAV2L2H5"/>
<dbReference type="EMBL" id="OZ035842">
    <property type="protein sequence ID" value="CAL1596069.1"/>
    <property type="molecule type" value="Genomic_DNA"/>
</dbReference>
<gene>
    <name evidence="3" type="ORF">KC01_LOCUS24777</name>
</gene>
<reference evidence="3 4" key="1">
    <citation type="submission" date="2024-04" db="EMBL/GenBank/DDBJ databases">
        <authorList>
            <person name="Waldvogel A.-M."/>
            <person name="Schoenle A."/>
        </authorList>
    </citation>
    <scope>NUCLEOTIDE SEQUENCE [LARGE SCALE GENOMIC DNA]</scope>
</reference>
<dbReference type="Proteomes" id="UP001497482">
    <property type="component" value="Chromosome 20"/>
</dbReference>
<evidence type="ECO:0000256" key="1">
    <source>
        <dbReference type="SAM" id="Coils"/>
    </source>
</evidence>
<evidence type="ECO:0000313" key="4">
    <source>
        <dbReference type="Proteomes" id="UP001497482"/>
    </source>
</evidence>
<protein>
    <submittedName>
        <fullName evidence="3">Uncharacterized protein</fullName>
    </submittedName>
</protein>
<sequence>MECTPDERVGLSPEDELKLFEEIVVDKIKAETDAMKKGMSELQSVLHNGLDGWRREQQCFMAGFYHECSQKLSAELDSAMDRNSRRLDAIEKRLQNLEENITGRLSKLEQKNVSFTESTHSSPSRGLEHQGDLYDVIAAATGVFDAPPPAQGGDVEPVETPQEMDAPLPPPEPEPEVLAAIRPFLPRQISRHERLSGQQMAYFLYQCERMRITS</sequence>
<keyword evidence="4" id="KW-1185">Reference proteome</keyword>
<evidence type="ECO:0000256" key="2">
    <source>
        <dbReference type="SAM" id="MobiDB-lite"/>
    </source>
</evidence>